<dbReference type="GO" id="GO:0005525">
    <property type="term" value="F:GTP binding"/>
    <property type="evidence" value="ECO:0007669"/>
    <property type="project" value="UniProtKB-KW"/>
</dbReference>
<dbReference type="GO" id="GO:0005737">
    <property type="term" value="C:cytoplasm"/>
    <property type="evidence" value="ECO:0007669"/>
    <property type="project" value="TreeGrafter"/>
</dbReference>
<dbReference type="GO" id="GO:0003924">
    <property type="term" value="F:GTPase activity"/>
    <property type="evidence" value="ECO:0007669"/>
    <property type="project" value="InterPro"/>
</dbReference>
<accession>A0AAJ6JSX4</accession>
<dbReference type="Gene3D" id="3.40.50.300">
    <property type="entry name" value="P-loop containing nucleotide triphosphate hydrolases"/>
    <property type="match status" value="1"/>
</dbReference>
<dbReference type="Proteomes" id="UP001237869">
    <property type="component" value="Chromosome"/>
</dbReference>
<evidence type="ECO:0000256" key="5">
    <source>
        <dbReference type="ARBA" id="ARBA00023134"/>
    </source>
</evidence>
<evidence type="ECO:0000256" key="3">
    <source>
        <dbReference type="ARBA" id="ARBA00022741"/>
    </source>
</evidence>
<reference evidence="7" key="1">
    <citation type="submission" date="2022-02" db="EMBL/GenBank/DDBJ databases">
        <title>Long-read sequencing of the primary endosymbionts of Cacopsylla melanoneura.</title>
        <authorList>
            <person name="Dittmer J."/>
            <person name="Corretto E."/>
            <person name="Stauffer C."/>
            <person name="Schuler H."/>
        </authorList>
    </citation>
    <scope>NUCLEOTIDE SEQUENCE</scope>
    <source>
        <strain evidence="7">Cmel4</strain>
    </source>
</reference>
<evidence type="ECO:0000256" key="1">
    <source>
        <dbReference type="ARBA" id="ARBA00007733"/>
    </source>
</evidence>
<dbReference type="InterPro" id="IPR005225">
    <property type="entry name" value="Small_GTP-bd"/>
</dbReference>
<dbReference type="NCBIfam" id="TIGR00231">
    <property type="entry name" value="small_GTP"/>
    <property type="match status" value="1"/>
</dbReference>
<evidence type="ECO:0000259" key="6">
    <source>
        <dbReference type="Pfam" id="PF00009"/>
    </source>
</evidence>
<keyword evidence="3" id="KW-0547">Nucleotide-binding</keyword>
<dbReference type="Pfam" id="PF00009">
    <property type="entry name" value="GTP_EFTU"/>
    <property type="match status" value="1"/>
</dbReference>
<dbReference type="SUPFAM" id="SSF50447">
    <property type="entry name" value="Translation proteins"/>
    <property type="match status" value="1"/>
</dbReference>
<protein>
    <submittedName>
        <fullName evidence="7">GTP-binding protein</fullName>
    </submittedName>
</protein>
<feature type="domain" description="Tr-type G" evidence="6">
    <location>
        <begin position="76"/>
        <end position="190"/>
    </location>
</feature>
<name>A0AAJ6JSX4_CARRU</name>
<dbReference type="InterPro" id="IPR009000">
    <property type="entry name" value="Transl_B-barrel_sf"/>
</dbReference>
<keyword evidence="5" id="KW-0342">GTP-binding</keyword>
<evidence type="ECO:0000256" key="2">
    <source>
        <dbReference type="ARBA" id="ARBA00022540"/>
    </source>
</evidence>
<evidence type="ECO:0000313" key="8">
    <source>
        <dbReference type="Proteomes" id="UP001237869"/>
    </source>
</evidence>
<comment type="similarity">
    <text evidence="1">Belongs to the TRAFAC class translation factor GTPase superfamily. Classic translation factor GTPase family. IF-2 subfamily.</text>
</comment>
<gene>
    <name evidence="7" type="ORF">MEJ65_00465</name>
</gene>
<sequence length="517" mass="61144">MKKFYIEEFISIKELVKILEIDEIEFIKLTFLKGIILKKNEILKFETVKNLCKILFNYEIIKKNIIKNINSNTKNFFYISIIGNVNSGKTTLMDFIFKNNISLNEIGKITQTVNILETYFYKKKIFFFDLPGHKLFNKVIQTYVDFSNIIFLIVSIDNEKDNIYENILNIIKKKNTNLIICINKIDKNKNKIFFFEDYKICKISSFNGYGVKKLIKESIDYFLSLKNVNFIDDNVEGIIVNSYYENSNFITTIFLLKGEFKIKNYFFFKNEEIFIEKIFINNIEQDFCISPCIIKTKNIYFPIDFFFSIKKNNNFKIKEIYREKYHNLNYYYIKSDNHTIGISILDFYNNLKTNNKINIIVNLGNFTEKDLKYCENFKCKIILVSNKINSLIKKKIINKNIFLKEFYLLNDVIDYFINEYNLNKNELITGELIVKGIFPCGKNKKIAGCFVSSGYLNINNTIKIYKELKLIFQGKINTLKIKNNSVEVVNKNEECGINVKNFNDIEIGFKIFSVIYV</sequence>
<dbReference type="Gene3D" id="2.40.30.10">
    <property type="entry name" value="Translation factors"/>
    <property type="match status" value="1"/>
</dbReference>
<dbReference type="PANTHER" id="PTHR43381:SF5">
    <property type="entry name" value="TR-TYPE G DOMAIN-CONTAINING PROTEIN"/>
    <property type="match status" value="1"/>
</dbReference>
<organism evidence="7 8">
    <name type="scientific">Carsonella ruddii</name>
    <dbReference type="NCBI Taxonomy" id="114186"/>
    <lineage>
        <taxon>Bacteria</taxon>
        <taxon>Pseudomonadati</taxon>
        <taxon>Pseudomonadota</taxon>
        <taxon>Gammaproteobacteria</taxon>
        <taxon>Oceanospirillales</taxon>
        <taxon>Halomonadaceae</taxon>
        <taxon>Zymobacter group</taxon>
        <taxon>Candidatus Carsonella</taxon>
    </lineage>
</organism>
<dbReference type="GO" id="GO:0003743">
    <property type="term" value="F:translation initiation factor activity"/>
    <property type="evidence" value="ECO:0007669"/>
    <property type="project" value="UniProtKB-KW"/>
</dbReference>
<dbReference type="EMBL" id="CP092148">
    <property type="protein sequence ID" value="WGS67326.1"/>
    <property type="molecule type" value="Genomic_DNA"/>
</dbReference>
<dbReference type="InterPro" id="IPR015760">
    <property type="entry name" value="TIF_IF2"/>
</dbReference>
<dbReference type="SUPFAM" id="SSF52540">
    <property type="entry name" value="P-loop containing nucleoside triphosphate hydrolases"/>
    <property type="match status" value="1"/>
</dbReference>
<proteinExistence type="inferred from homology"/>
<evidence type="ECO:0000313" key="7">
    <source>
        <dbReference type="EMBL" id="WGS67326.1"/>
    </source>
</evidence>
<keyword evidence="2" id="KW-0396">Initiation factor</keyword>
<dbReference type="AlphaFoldDB" id="A0AAJ6JSX4"/>
<evidence type="ECO:0000256" key="4">
    <source>
        <dbReference type="ARBA" id="ARBA00022917"/>
    </source>
</evidence>
<dbReference type="InterPro" id="IPR027417">
    <property type="entry name" value="P-loop_NTPase"/>
</dbReference>
<dbReference type="InterPro" id="IPR000795">
    <property type="entry name" value="T_Tr_GTP-bd_dom"/>
</dbReference>
<keyword evidence="4" id="KW-0648">Protein biosynthesis</keyword>
<dbReference type="PANTHER" id="PTHR43381">
    <property type="entry name" value="TRANSLATION INITIATION FACTOR IF-2-RELATED"/>
    <property type="match status" value="1"/>
</dbReference>
<dbReference type="RefSeq" id="WP_280956200.1">
    <property type="nucleotide sequence ID" value="NZ_CP092146.1"/>
</dbReference>